<reference evidence="4" key="1">
    <citation type="submission" date="2016-06" db="EMBL/GenBank/DDBJ databases">
        <authorList>
            <person name="Nascimento L."/>
            <person name="Pereira R.V."/>
            <person name="Martins L.F."/>
            <person name="Quaggio R.B."/>
            <person name="Silva A.M."/>
            <person name="Setubal J.C."/>
        </authorList>
    </citation>
    <scope>NUCLEOTIDE SEQUENCE [LARGE SCALE GENOMIC DNA]</scope>
</reference>
<dbReference type="PANTHER" id="PTHR12993:SF11">
    <property type="entry name" value="N-ACETYLGLUCOSAMINYL-PHOSPHATIDYLINOSITOL DE-N-ACETYLASE"/>
    <property type="match status" value="1"/>
</dbReference>
<name>A0A1Y3PRY7_9BACI</name>
<comment type="caution">
    <text evidence="3">The sequence shown here is derived from an EMBL/GenBank/DDBJ whole genome shotgun (WGS) entry which is preliminary data.</text>
</comment>
<sequence>MMKTFSSRSRKPKAVFYVPHPDDETLSMGGAIVNHLFAGNDVYVVLLSHGRASDAYNVLCGRITCSWHKKNHDPSLEGYAPFDLQKFGLARVREFLAACECLGVSLANTEIYDFEDGQVTVEQVKQVILKWETRFPGIKHKTMTYHDKNPDHANAGRALLELYNEGVVKDARFYIKHSQMAQVAGAYEAYRRSYYPSIQAAAEVYKTWKPAQGKLAIGYHSVKNDFDQLLHNPQSKFHRPGQKHVGNG</sequence>
<protein>
    <recommendedName>
        <fullName evidence="5">GlcNAc-PI de-N-acetylase</fullName>
    </recommendedName>
</protein>
<dbReference type="Proteomes" id="UP000196475">
    <property type="component" value="Unassembled WGS sequence"/>
</dbReference>
<proteinExistence type="predicted"/>
<evidence type="ECO:0000313" key="3">
    <source>
        <dbReference type="EMBL" id="OUM90121.1"/>
    </source>
</evidence>
<evidence type="ECO:0008006" key="5">
    <source>
        <dbReference type="Google" id="ProtNLM"/>
    </source>
</evidence>
<dbReference type="Pfam" id="PF02585">
    <property type="entry name" value="PIG-L"/>
    <property type="match status" value="1"/>
</dbReference>
<comment type="catalytic activity">
    <reaction evidence="2">
        <text>(S)-malyl N-acetyl-alpha-D-glucosaminide + H2O = (S)-malyl alpha-D-glucosaminide + acetate</text>
        <dbReference type="Rhea" id="RHEA:33411"/>
        <dbReference type="ChEBI" id="CHEBI:15377"/>
        <dbReference type="ChEBI" id="CHEBI:30089"/>
        <dbReference type="ChEBI" id="CHEBI:64870"/>
        <dbReference type="ChEBI" id="CHEBI:64871"/>
    </reaction>
</comment>
<organism evidence="3 4">
    <name type="scientific">Bacillus thermozeamaize</name>
    <dbReference type="NCBI Taxonomy" id="230954"/>
    <lineage>
        <taxon>Bacteria</taxon>
        <taxon>Bacillati</taxon>
        <taxon>Bacillota</taxon>
        <taxon>Bacilli</taxon>
        <taxon>Bacillales</taxon>
        <taxon>Bacillaceae</taxon>
        <taxon>Bacillus</taxon>
    </lineage>
</organism>
<dbReference type="EMBL" id="LZRT01000021">
    <property type="protein sequence ID" value="OUM90121.1"/>
    <property type="molecule type" value="Genomic_DNA"/>
</dbReference>
<accession>A0A1Y3PRY7</accession>
<dbReference type="GO" id="GO:0016811">
    <property type="term" value="F:hydrolase activity, acting on carbon-nitrogen (but not peptide) bonds, in linear amides"/>
    <property type="evidence" value="ECO:0007669"/>
    <property type="project" value="TreeGrafter"/>
</dbReference>
<evidence type="ECO:0000256" key="2">
    <source>
        <dbReference type="ARBA" id="ARBA00024609"/>
    </source>
</evidence>
<dbReference type="InterPro" id="IPR003737">
    <property type="entry name" value="GlcNAc_PI_deacetylase-related"/>
</dbReference>
<comment type="cofactor">
    <cofactor evidence="1">
        <name>Zn(2+)</name>
        <dbReference type="ChEBI" id="CHEBI:29105"/>
    </cofactor>
</comment>
<dbReference type="SUPFAM" id="SSF102588">
    <property type="entry name" value="LmbE-like"/>
    <property type="match status" value="1"/>
</dbReference>
<evidence type="ECO:0000313" key="4">
    <source>
        <dbReference type="Proteomes" id="UP000196475"/>
    </source>
</evidence>
<dbReference type="InterPro" id="IPR024078">
    <property type="entry name" value="LmbE-like_dom_sf"/>
</dbReference>
<dbReference type="AlphaFoldDB" id="A0A1Y3PRY7"/>
<dbReference type="PANTHER" id="PTHR12993">
    <property type="entry name" value="N-ACETYLGLUCOSAMINYL-PHOSPHATIDYLINOSITOL DE-N-ACETYLASE-RELATED"/>
    <property type="match status" value="1"/>
</dbReference>
<evidence type="ECO:0000256" key="1">
    <source>
        <dbReference type="ARBA" id="ARBA00001947"/>
    </source>
</evidence>
<dbReference type="Gene3D" id="3.40.50.10320">
    <property type="entry name" value="LmbE-like"/>
    <property type="match status" value="1"/>
</dbReference>
<gene>
    <name evidence="3" type="ORF">BAA01_11290</name>
</gene>